<keyword evidence="1" id="KW-1133">Transmembrane helix</keyword>
<dbReference type="GeneID" id="88813468"/>
<evidence type="ECO:0000313" key="3">
    <source>
        <dbReference type="Proteomes" id="UP000679498"/>
    </source>
</evidence>
<keyword evidence="2" id="KW-0614">Plasmid</keyword>
<dbReference type="Proteomes" id="UP000679498">
    <property type="component" value="Plasmid p4"/>
</dbReference>
<geneLocation type="plasmid" evidence="2 3">
    <name>p4</name>
</geneLocation>
<feature type="transmembrane region" description="Helical" evidence="1">
    <location>
        <begin position="132"/>
        <end position="150"/>
    </location>
</feature>
<gene>
    <name evidence="2" type="ORF">KKI46_17330</name>
</gene>
<accession>A0ABX8GFU0</accession>
<feature type="transmembrane region" description="Helical" evidence="1">
    <location>
        <begin position="6"/>
        <end position="23"/>
    </location>
</feature>
<keyword evidence="1" id="KW-0812">Transmembrane</keyword>
<name>A0ABX8GFU0_EXIAC</name>
<evidence type="ECO:0000313" key="2">
    <source>
        <dbReference type="EMBL" id="QWB32002.1"/>
    </source>
</evidence>
<sequence>MYTELLFLSFFSLYMLVNVIDDLKSHTTKNSYHYPMAGIILITSGFMGIGISTFLIGMYALAFFILFSNIPIIQFGAGDIKMLVNVYMMLNLVSPFDTVTLFSVISVVYFIVSYSYEFLVRMRLRKLKGSHVHAEAPAIFITFALITFLVTR</sequence>
<reference evidence="2 3" key="1">
    <citation type="submission" date="2021-05" db="EMBL/GenBank/DDBJ databases">
        <title>Biocontrol using Exiguobacterium acetylicum SI17 against litchi downy blight caused by Peronophythora litchii.</title>
        <authorList>
            <person name="Zheng L."/>
        </authorList>
    </citation>
    <scope>NUCLEOTIDE SEQUENCE [LARGE SCALE GENOMIC DNA]</scope>
    <source>
        <strain evidence="2 3">SI17</strain>
        <plasmid evidence="2 3">p4</plasmid>
    </source>
</reference>
<keyword evidence="3" id="KW-1185">Reference proteome</keyword>
<protein>
    <recommendedName>
        <fullName evidence="4">Prepilin type IV endopeptidase peptidase domain-containing protein</fullName>
    </recommendedName>
</protein>
<dbReference type="EMBL" id="CP075901">
    <property type="protein sequence ID" value="QWB32002.1"/>
    <property type="molecule type" value="Genomic_DNA"/>
</dbReference>
<evidence type="ECO:0008006" key="4">
    <source>
        <dbReference type="Google" id="ProtNLM"/>
    </source>
</evidence>
<evidence type="ECO:0000256" key="1">
    <source>
        <dbReference type="SAM" id="Phobius"/>
    </source>
</evidence>
<organism evidence="2 3">
    <name type="scientific">Exiguobacterium acetylicum</name>
    <name type="common">Brevibacterium acetylicum</name>
    <dbReference type="NCBI Taxonomy" id="41170"/>
    <lineage>
        <taxon>Bacteria</taxon>
        <taxon>Bacillati</taxon>
        <taxon>Bacillota</taxon>
        <taxon>Bacilli</taxon>
        <taxon>Bacillales</taxon>
        <taxon>Bacillales Family XII. Incertae Sedis</taxon>
        <taxon>Exiguobacterium</taxon>
    </lineage>
</organism>
<proteinExistence type="predicted"/>
<feature type="transmembrane region" description="Helical" evidence="1">
    <location>
        <begin position="35"/>
        <end position="67"/>
    </location>
</feature>
<keyword evidence="1" id="KW-0472">Membrane</keyword>
<feature type="transmembrane region" description="Helical" evidence="1">
    <location>
        <begin position="87"/>
        <end position="112"/>
    </location>
</feature>
<dbReference type="RefSeq" id="WP_214814262.1">
    <property type="nucleotide sequence ID" value="NZ_CP075901.1"/>
</dbReference>